<evidence type="ECO:0000256" key="3">
    <source>
        <dbReference type="ARBA" id="ARBA00022553"/>
    </source>
</evidence>
<dbReference type="SMART" id="SM00387">
    <property type="entry name" value="HATPase_c"/>
    <property type="match status" value="1"/>
</dbReference>
<evidence type="ECO:0000256" key="4">
    <source>
        <dbReference type="ARBA" id="ARBA00022679"/>
    </source>
</evidence>
<dbReference type="SUPFAM" id="SSF55874">
    <property type="entry name" value="ATPase domain of HSP90 chaperone/DNA topoisomerase II/histidine kinase"/>
    <property type="match status" value="1"/>
</dbReference>
<reference evidence="11" key="1">
    <citation type="journal article" date="2014" name="Int. J. Syst. Evol. Microbiol.">
        <title>Complete genome sequence of Corynebacterium casei LMG S-19264T (=DSM 44701T), isolated from a smear-ripened cheese.</title>
        <authorList>
            <consortium name="US DOE Joint Genome Institute (JGI-PGF)"/>
            <person name="Walter F."/>
            <person name="Albersmeier A."/>
            <person name="Kalinowski J."/>
            <person name="Ruckert C."/>
        </authorList>
    </citation>
    <scope>NUCLEOTIDE SEQUENCE</scope>
    <source>
        <strain evidence="11">VKM Ac-1069</strain>
    </source>
</reference>
<dbReference type="PANTHER" id="PTHR45436:SF5">
    <property type="entry name" value="SENSOR HISTIDINE KINASE TRCS"/>
    <property type="match status" value="1"/>
</dbReference>
<evidence type="ECO:0000256" key="1">
    <source>
        <dbReference type="ARBA" id="ARBA00000085"/>
    </source>
</evidence>
<reference evidence="11" key="2">
    <citation type="submission" date="2023-01" db="EMBL/GenBank/DDBJ databases">
        <authorList>
            <person name="Sun Q."/>
            <person name="Evtushenko L."/>
        </authorList>
    </citation>
    <scope>NUCLEOTIDE SEQUENCE</scope>
    <source>
        <strain evidence="11">VKM Ac-1069</strain>
    </source>
</reference>
<gene>
    <name evidence="11" type="ORF">GCM10017577_57600</name>
</gene>
<keyword evidence="12" id="KW-1185">Reference proteome</keyword>
<evidence type="ECO:0000256" key="6">
    <source>
        <dbReference type="ARBA" id="ARBA00022777"/>
    </source>
</evidence>
<evidence type="ECO:0000313" key="12">
    <source>
        <dbReference type="Proteomes" id="UP001143463"/>
    </source>
</evidence>
<organism evidence="11 12">
    <name type="scientific">Pseudonocardia halophobica</name>
    <dbReference type="NCBI Taxonomy" id="29401"/>
    <lineage>
        <taxon>Bacteria</taxon>
        <taxon>Bacillati</taxon>
        <taxon>Actinomycetota</taxon>
        <taxon>Actinomycetes</taxon>
        <taxon>Pseudonocardiales</taxon>
        <taxon>Pseudonocardiaceae</taxon>
        <taxon>Pseudonocardia</taxon>
    </lineage>
</organism>
<keyword evidence="4" id="KW-0808">Transferase</keyword>
<protein>
    <recommendedName>
        <fullName evidence="2">histidine kinase</fullName>
        <ecNumber evidence="2">2.7.13.3</ecNumber>
    </recommendedName>
</protein>
<feature type="compositionally biased region" description="Basic and acidic residues" evidence="8">
    <location>
        <begin position="784"/>
        <end position="800"/>
    </location>
</feature>
<dbReference type="PANTHER" id="PTHR45436">
    <property type="entry name" value="SENSOR HISTIDINE KINASE YKOH"/>
    <property type="match status" value="1"/>
</dbReference>
<evidence type="ECO:0000256" key="2">
    <source>
        <dbReference type="ARBA" id="ARBA00012438"/>
    </source>
</evidence>
<dbReference type="RefSeq" id="WP_051737518.1">
    <property type="nucleotide sequence ID" value="NZ_BAAAUZ010000021.1"/>
</dbReference>
<evidence type="ECO:0000256" key="9">
    <source>
        <dbReference type="SAM" id="Phobius"/>
    </source>
</evidence>
<evidence type="ECO:0000313" key="11">
    <source>
        <dbReference type="EMBL" id="GLL14612.1"/>
    </source>
</evidence>
<feature type="compositionally biased region" description="Low complexity" evidence="8">
    <location>
        <begin position="492"/>
        <end position="519"/>
    </location>
</feature>
<keyword evidence="6" id="KW-0418">Kinase</keyword>
<dbReference type="Gene3D" id="3.30.565.10">
    <property type="entry name" value="Histidine kinase-like ATPase, C-terminal domain"/>
    <property type="match status" value="1"/>
</dbReference>
<proteinExistence type="predicted"/>
<dbReference type="Pfam" id="PF02518">
    <property type="entry name" value="HATPase_c"/>
    <property type="match status" value="1"/>
</dbReference>
<evidence type="ECO:0000256" key="8">
    <source>
        <dbReference type="SAM" id="MobiDB-lite"/>
    </source>
</evidence>
<dbReference type="PROSITE" id="PS50109">
    <property type="entry name" value="HIS_KIN"/>
    <property type="match status" value="1"/>
</dbReference>
<accession>A0A9W6L6K4</accession>
<feature type="transmembrane region" description="Helical" evidence="9">
    <location>
        <begin position="82"/>
        <end position="114"/>
    </location>
</feature>
<dbReference type="InterPro" id="IPR005467">
    <property type="entry name" value="His_kinase_dom"/>
</dbReference>
<dbReference type="EMBL" id="BSFQ01000034">
    <property type="protein sequence ID" value="GLL14612.1"/>
    <property type="molecule type" value="Genomic_DNA"/>
</dbReference>
<dbReference type="InterPro" id="IPR003594">
    <property type="entry name" value="HATPase_dom"/>
</dbReference>
<keyword evidence="9" id="KW-0472">Membrane</keyword>
<dbReference type="EC" id="2.7.13.3" evidence="2"/>
<comment type="catalytic activity">
    <reaction evidence="1">
        <text>ATP + protein L-histidine = ADP + protein N-phospho-L-histidine.</text>
        <dbReference type="EC" id="2.7.13.3"/>
    </reaction>
</comment>
<keyword evidence="3" id="KW-0597">Phosphoprotein</keyword>
<feature type="compositionally biased region" description="Gly residues" evidence="8">
    <location>
        <begin position="597"/>
        <end position="638"/>
    </location>
</feature>
<dbReference type="Proteomes" id="UP001143463">
    <property type="component" value="Unassembled WGS sequence"/>
</dbReference>
<feature type="transmembrane region" description="Helical" evidence="9">
    <location>
        <begin position="24"/>
        <end position="44"/>
    </location>
</feature>
<dbReference type="GO" id="GO:0005886">
    <property type="term" value="C:plasma membrane"/>
    <property type="evidence" value="ECO:0007669"/>
    <property type="project" value="TreeGrafter"/>
</dbReference>
<dbReference type="GO" id="GO:0000160">
    <property type="term" value="P:phosphorelay signal transduction system"/>
    <property type="evidence" value="ECO:0007669"/>
    <property type="project" value="TreeGrafter"/>
</dbReference>
<dbReference type="AlphaFoldDB" id="A0A9W6L6K4"/>
<evidence type="ECO:0000256" key="5">
    <source>
        <dbReference type="ARBA" id="ARBA00022692"/>
    </source>
</evidence>
<keyword evidence="7 9" id="KW-1133">Transmembrane helix</keyword>
<dbReference type="InterPro" id="IPR036890">
    <property type="entry name" value="HATPase_C_sf"/>
</dbReference>
<feature type="domain" description="Histidine kinase" evidence="10">
    <location>
        <begin position="312"/>
        <end position="420"/>
    </location>
</feature>
<sequence>MTRLLDWLPRGNTLDEASFRRRHLLLQWVLAAHIPVLFLFGWLLGNPLGLVLGAAIAPVVVLLVVGHFVTQRRVASSCVSAGLVWCSIALVAVTHGTIESHFHFFIIIGFIALYQDWVPFLWNILLTGVSHGIGTIFYPTLIFNHPAAQRDPWLWGGIHAGAVLLACVGMVIFWRITEDEQHEKEELGRELVRADAEIGRRQFTSDMLVNLARRNQSMLYRQLDIINQLEEKEQDPDALAELFKLDHLATRVRRNAESLLVLSGEQPPRVWSAPVSMRDVVRAAIAETEDLERVEFSVDDRIAVAGHSVADLTHLLAELTENAVRFSPPDTAVTIRSRPQRAEIGGQILTIEDWGVGMPDDELAAANELLIRPREVDLSVSQRLGFHVVARLAARHGIEVSLSTTPGSGLTAVVVLPAALFVSDPQAGPHAGIGSGPEQTRRATAVHEQPPAEHARRAQATATAERSPLPGIAAATAPAWTPPAPATPQDRPTPVARRAPAASATPPASPATPAALPVTRSAPIPAVPGGNWSGWWDPAPADRVPGPVGDDRSGRNGTGHAANGLNGLNGHGPNGAGHNGHGLGGNGGSHGSANGNGAHGLGVNGNGVNGNGAHGLGQGTVGHNGTGRNGHALLGGDGATSAGPTPDARANGTDGHAGHANGNGADGHEPDRATDRATERTDGATDRAGDTDGTDTTRVPIPTPRPAPAEGLRPPATGSSGLRRRVPQASLAPELRGGTAEPVAPAAPAAPAGPSADAAQALSRYQASRQAAQAVADQGLDGTGMHDQHDQHITDRRTNP</sequence>
<feature type="transmembrane region" description="Helical" evidence="9">
    <location>
        <begin position="120"/>
        <end position="141"/>
    </location>
</feature>
<feature type="compositionally biased region" description="Gly residues" evidence="8">
    <location>
        <begin position="567"/>
        <end position="590"/>
    </location>
</feature>
<name>A0A9W6L6K4_9PSEU</name>
<feature type="transmembrane region" description="Helical" evidence="9">
    <location>
        <begin position="153"/>
        <end position="174"/>
    </location>
</feature>
<feature type="compositionally biased region" description="Low complexity" evidence="8">
    <location>
        <begin position="650"/>
        <end position="663"/>
    </location>
</feature>
<feature type="transmembrane region" description="Helical" evidence="9">
    <location>
        <begin position="50"/>
        <end position="70"/>
    </location>
</feature>
<dbReference type="InterPro" id="IPR050428">
    <property type="entry name" value="TCS_sensor_his_kinase"/>
</dbReference>
<feature type="compositionally biased region" description="Basic and acidic residues" evidence="8">
    <location>
        <begin position="666"/>
        <end position="690"/>
    </location>
</feature>
<evidence type="ECO:0000256" key="7">
    <source>
        <dbReference type="ARBA" id="ARBA00022989"/>
    </source>
</evidence>
<feature type="region of interest" description="Disordered" evidence="8">
    <location>
        <begin position="427"/>
        <end position="800"/>
    </location>
</feature>
<keyword evidence="5 9" id="KW-0812">Transmembrane</keyword>
<feature type="compositionally biased region" description="Low complexity" evidence="8">
    <location>
        <begin position="740"/>
        <end position="778"/>
    </location>
</feature>
<comment type="caution">
    <text evidence="11">The sequence shown here is derived from an EMBL/GenBank/DDBJ whole genome shotgun (WGS) entry which is preliminary data.</text>
</comment>
<evidence type="ECO:0000259" key="10">
    <source>
        <dbReference type="PROSITE" id="PS50109"/>
    </source>
</evidence>
<dbReference type="GO" id="GO:0004673">
    <property type="term" value="F:protein histidine kinase activity"/>
    <property type="evidence" value="ECO:0007669"/>
    <property type="project" value="UniProtKB-EC"/>
</dbReference>